<organism evidence="1">
    <name type="scientific">Anguilla anguilla</name>
    <name type="common">European freshwater eel</name>
    <name type="synonym">Muraena anguilla</name>
    <dbReference type="NCBI Taxonomy" id="7936"/>
    <lineage>
        <taxon>Eukaryota</taxon>
        <taxon>Metazoa</taxon>
        <taxon>Chordata</taxon>
        <taxon>Craniata</taxon>
        <taxon>Vertebrata</taxon>
        <taxon>Euteleostomi</taxon>
        <taxon>Actinopterygii</taxon>
        <taxon>Neopterygii</taxon>
        <taxon>Teleostei</taxon>
        <taxon>Anguilliformes</taxon>
        <taxon>Anguillidae</taxon>
        <taxon>Anguilla</taxon>
    </lineage>
</organism>
<dbReference type="AlphaFoldDB" id="A0A0E9P8V2"/>
<reference evidence="1" key="2">
    <citation type="journal article" date="2015" name="Fish Shellfish Immunol.">
        <title>Early steps in the European eel (Anguilla anguilla)-Vibrio vulnificus interaction in the gills: Role of the RtxA13 toxin.</title>
        <authorList>
            <person name="Callol A."/>
            <person name="Pajuelo D."/>
            <person name="Ebbesson L."/>
            <person name="Teles M."/>
            <person name="MacKenzie S."/>
            <person name="Amaro C."/>
        </authorList>
    </citation>
    <scope>NUCLEOTIDE SEQUENCE</scope>
</reference>
<evidence type="ECO:0000313" key="1">
    <source>
        <dbReference type="EMBL" id="JAH01091.1"/>
    </source>
</evidence>
<dbReference type="EMBL" id="GBXM01107486">
    <property type="protein sequence ID" value="JAH01091.1"/>
    <property type="molecule type" value="Transcribed_RNA"/>
</dbReference>
<proteinExistence type="predicted"/>
<sequence length="34" mass="3802">MGNLSHYSFVNVSVLKIVDPLSNSEHLMENVVTK</sequence>
<protein>
    <submittedName>
        <fullName evidence="1">Uncharacterized protein</fullName>
    </submittedName>
</protein>
<reference evidence="1" key="1">
    <citation type="submission" date="2014-11" db="EMBL/GenBank/DDBJ databases">
        <authorList>
            <person name="Amaro Gonzalez C."/>
        </authorList>
    </citation>
    <scope>NUCLEOTIDE SEQUENCE</scope>
</reference>
<accession>A0A0E9P8V2</accession>
<name>A0A0E9P8V2_ANGAN</name>